<proteinExistence type="predicted"/>
<name>A0A840BU76_9HYPH</name>
<sequence length="248" mass="27299">MSRPAAMPRRTMPRRAMILAAGLGKRMRPITATTPKPLVRVAGRSLLDRALDRLAAAGVEDVVVNVHYLADLVEQHARRRKGGPKVHISDERQKLLDTGGGIRKALPLLGEEPFFLVNSDTLWLEGPLPNLDLLADEWDAERMDILLLMAPTATSLGYDGRGDFSMDASGRLTRRPEREVVPFAYAGVAIVKPQLFADAPEGPFSLNRIFDEVAERGRLHGARIEGQWLHVGTPEALRAAEARFATTD</sequence>
<organism evidence="4 5">
    <name type="scientific">Chelatococcus caeni</name>
    <dbReference type="NCBI Taxonomy" id="1348468"/>
    <lineage>
        <taxon>Bacteria</taxon>
        <taxon>Pseudomonadati</taxon>
        <taxon>Pseudomonadota</taxon>
        <taxon>Alphaproteobacteria</taxon>
        <taxon>Hyphomicrobiales</taxon>
        <taxon>Chelatococcaceae</taxon>
        <taxon>Chelatococcus</taxon>
    </lineage>
</organism>
<evidence type="ECO:0000256" key="2">
    <source>
        <dbReference type="ARBA" id="ARBA00022695"/>
    </source>
</evidence>
<gene>
    <name evidence="4" type="ORF">GGR16_002040</name>
</gene>
<dbReference type="EC" id="2.7.7.-" evidence="4"/>
<dbReference type="InterPro" id="IPR050065">
    <property type="entry name" value="GlmU-like"/>
</dbReference>
<comment type="caution">
    <text evidence="4">The sequence shown here is derived from an EMBL/GenBank/DDBJ whole genome shotgun (WGS) entry which is preliminary data.</text>
</comment>
<dbReference type="RefSeq" id="WP_156332712.1">
    <property type="nucleotide sequence ID" value="NZ_JACIEN010000002.1"/>
</dbReference>
<keyword evidence="1 4" id="KW-0808">Transferase</keyword>
<dbReference type="GO" id="GO:0016779">
    <property type="term" value="F:nucleotidyltransferase activity"/>
    <property type="evidence" value="ECO:0007669"/>
    <property type="project" value="UniProtKB-KW"/>
</dbReference>
<dbReference type="SUPFAM" id="SSF53448">
    <property type="entry name" value="Nucleotide-diphospho-sugar transferases"/>
    <property type="match status" value="1"/>
</dbReference>
<dbReference type="Pfam" id="PF00483">
    <property type="entry name" value="NTP_transferase"/>
    <property type="match status" value="1"/>
</dbReference>
<dbReference type="InterPro" id="IPR005835">
    <property type="entry name" value="NTP_transferase_dom"/>
</dbReference>
<keyword evidence="2 4" id="KW-0548">Nucleotidyltransferase</keyword>
<protein>
    <submittedName>
        <fullName evidence="4">MurNAc alpha-1-phosphate uridylyltransferase</fullName>
        <ecNumber evidence="4">2.7.7.-</ecNumber>
    </submittedName>
</protein>
<dbReference type="EMBL" id="JACIEN010000002">
    <property type="protein sequence ID" value="MBB4017011.1"/>
    <property type="molecule type" value="Genomic_DNA"/>
</dbReference>
<feature type="domain" description="Nucleotidyl transferase" evidence="3">
    <location>
        <begin position="16"/>
        <end position="243"/>
    </location>
</feature>
<dbReference type="CDD" id="cd06422">
    <property type="entry name" value="NTP_transferase_like_1"/>
    <property type="match status" value="1"/>
</dbReference>
<dbReference type="Gene3D" id="3.90.550.10">
    <property type="entry name" value="Spore Coat Polysaccharide Biosynthesis Protein SpsA, Chain A"/>
    <property type="match status" value="1"/>
</dbReference>
<dbReference type="PANTHER" id="PTHR43584:SF8">
    <property type="entry name" value="N-ACETYLMURAMATE ALPHA-1-PHOSPHATE URIDYLYLTRANSFERASE"/>
    <property type="match status" value="1"/>
</dbReference>
<dbReference type="PANTHER" id="PTHR43584">
    <property type="entry name" value="NUCLEOTIDYL TRANSFERASE"/>
    <property type="match status" value="1"/>
</dbReference>
<accession>A0A840BU76</accession>
<keyword evidence="5" id="KW-1185">Reference proteome</keyword>
<evidence type="ECO:0000259" key="3">
    <source>
        <dbReference type="Pfam" id="PF00483"/>
    </source>
</evidence>
<evidence type="ECO:0000256" key="1">
    <source>
        <dbReference type="ARBA" id="ARBA00022679"/>
    </source>
</evidence>
<dbReference type="Proteomes" id="UP000577362">
    <property type="component" value="Unassembled WGS sequence"/>
</dbReference>
<evidence type="ECO:0000313" key="4">
    <source>
        <dbReference type="EMBL" id="MBB4017011.1"/>
    </source>
</evidence>
<evidence type="ECO:0000313" key="5">
    <source>
        <dbReference type="Proteomes" id="UP000577362"/>
    </source>
</evidence>
<dbReference type="AlphaFoldDB" id="A0A840BU76"/>
<reference evidence="4 5" key="1">
    <citation type="submission" date="2020-08" db="EMBL/GenBank/DDBJ databases">
        <title>Genomic Encyclopedia of Type Strains, Phase IV (KMG-IV): sequencing the most valuable type-strain genomes for metagenomic binning, comparative biology and taxonomic classification.</title>
        <authorList>
            <person name="Goeker M."/>
        </authorList>
    </citation>
    <scope>NUCLEOTIDE SEQUENCE [LARGE SCALE GENOMIC DNA]</scope>
    <source>
        <strain evidence="4 5">DSM 103737</strain>
    </source>
</reference>
<dbReference type="InterPro" id="IPR029044">
    <property type="entry name" value="Nucleotide-diphossugar_trans"/>
</dbReference>